<dbReference type="EMBL" id="KN831810">
    <property type="protein sequence ID" value="KIM36020.1"/>
    <property type="molecule type" value="Genomic_DNA"/>
</dbReference>
<evidence type="ECO:0000313" key="1">
    <source>
        <dbReference type="EMBL" id="KIM36020.1"/>
    </source>
</evidence>
<dbReference type="HOGENOM" id="CLU_2873823_0_0_1"/>
<accession>A0A0C3BH10</accession>
<keyword evidence="2" id="KW-1185">Reference proteome</keyword>
<feature type="non-terminal residue" evidence="1">
    <location>
        <position position="1"/>
    </location>
</feature>
<protein>
    <submittedName>
        <fullName evidence="1">Uncharacterized protein</fullName>
    </submittedName>
</protein>
<proteinExistence type="predicted"/>
<reference evidence="1 2" key="1">
    <citation type="submission" date="2014-04" db="EMBL/GenBank/DDBJ databases">
        <authorList>
            <consortium name="DOE Joint Genome Institute"/>
            <person name="Kuo A."/>
            <person name="Gay G."/>
            <person name="Dore J."/>
            <person name="Kohler A."/>
            <person name="Nagy L.G."/>
            <person name="Floudas D."/>
            <person name="Copeland A."/>
            <person name="Barry K.W."/>
            <person name="Cichocki N."/>
            <person name="Veneault-Fourrey C."/>
            <person name="LaButti K."/>
            <person name="Lindquist E.A."/>
            <person name="Lipzen A."/>
            <person name="Lundell T."/>
            <person name="Morin E."/>
            <person name="Murat C."/>
            <person name="Sun H."/>
            <person name="Tunlid A."/>
            <person name="Henrissat B."/>
            <person name="Grigoriev I.V."/>
            <person name="Hibbett D.S."/>
            <person name="Martin F."/>
            <person name="Nordberg H.P."/>
            <person name="Cantor M.N."/>
            <person name="Hua S.X."/>
        </authorList>
    </citation>
    <scope>NUCLEOTIDE SEQUENCE [LARGE SCALE GENOMIC DNA]</scope>
    <source>
        <strain evidence="2">h7</strain>
    </source>
</reference>
<organism evidence="1 2">
    <name type="scientific">Hebeloma cylindrosporum</name>
    <dbReference type="NCBI Taxonomy" id="76867"/>
    <lineage>
        <taxon>Eukaryota</taxon>
        <taxon>Fungi</taxon>
        <taxon>Dikarya</taxon>
        <taxon>Basidiomycota</taxon>
        <taxon>Agaricomycotina</taxon>
        <taxon>Agaricomycetes</taxon>
        <taxon>Agaricomycetidae</taxon>
        <taxon>Agaricales</taxon>
        <taxon>Agaricineae</taxon>
        <taxon>Hymenogastraceae</taxon>
        <taxon>Hebeloma</taxon>
    </lineage>
</organism>
<feature type="non-terminal residue" evidence="1">
    <location>
        <position position="64"/>
    </location>
</feature>
<gene>
    <name evidence="1" type="ORF">M413DRAFT_52694</name>
</gene>
<dbReference type="AlphaFoldDB" id="A0A0C3BH10"/>
<name>A0A0C3BH10_HEBCY</name>
<sequence length="64" mass="7577">VLAAIFGGKLPQLRRLSLWFYTCWSHHKFPNLTHISLHEQLVRPSVNEFLDLLESAPWLEFLFL</sequence>
<evidence type="ECO:0000313" key="2">
    <source>
        <dbReference type="Proteomes" id="UP000053424"/>
    </source>
</evidence>
<reference evidence="2" key="2">
    <citation type="submission" date="2015-01" db="EMBL/GenBank/DDBJ databases">
        <title>Evolutionary Origins and Diversification of the Mycorrhizal Mutualists.</title>
        <authorList>
            <consortium name="DOE Joint Genome Institute"/>
            <consortium name="Mycorrhizal Genomics Consortium"/>
            <person name="Kohler A."/>
            <person name="Kuo A."/>
            <person name="Nagy L.G."/>
            <person name="Floudas D."/>
            <person name="Copeland A."/>
            <person name="Barry K.W."/>
            <person name="Cichocki N."/>
            <person name="Veneault-Fourrey C."/>
            <person name="LaButti K."/>
            <person name="Lindquist E.A."/>
            <person name="Lipzen A."/>
            <person name="Lundell T."/>
            <person name="Morin E."/>
            <person name="Murat C."/>
            <person name="Riley R."/>
            <person name="Ohm R."/>
            <person name="Sun H."/>
            <person name="Tunlid A."/>
            <person name="Henrissat B."/>
            <person name="Grigoriev I.V."/>
            <person name="Hibbett D.S."/>
            <person name="Martin F."/>
        </authorList>
    </citation>
    <scope>NUCLEOTIDE SEQUENCE [LARGE SCALE GENOMIC DNA]</scope>
    <source>
        <strain evidence="2">h7</strain>
    </source>
</reference>
<dbReference type="OrthoDB" id="2996832at2759"/>
<dbReference type="Proteomes" id="UP000053424">
    <property type="component" value="Unassembled WGS sequence"/>
</dbReference>